<organism evidence="1 2">
    <name type="scientific">Micromonospora maris</name>
    <dbReference type="NCBI Taxonomy" id="1003110"/>
    <lineage>
        <taxon>Bacteria</taxon>
        <taxon>Bacillati</taxon>
        <taxon>Actinomycetota</taxon>
        <taxon>Actinomycetes</taxon>
        <taxon>Micromonosporales</taxon>
        <taxon>Micromonosporaceae</taxon>
        <taxon>Micromonospora</taxon>
    </lineage>
</organism>
<name>A0A9X0LBE5_9ACTN</name>
<keyword evidence="2" id="KW-1185">Reference proteome</keyword>
<proteinExistence type="predicted"/>
<comment type="caution">
    <text evidence="1">The sequence shown here is derived from an EMBL/GenBank/DDBJ whole genome shotgun (WGS) entry which is preliminary data.</text>
</comment>
<protein>
    <submittedName>
        <fullName evidence="1">Uncharacterized protein</fullName>
    </submittedName>
</protein>
<dbReference type="EMBL" id="LMWI01000002">
    <property type="protein sequence ID" value="KUJ43886.1"/>
    <property type="molecule type" value="Genomic_DNA"/>
</dbReference>
<evidence type="ECO:0000313" key="2">
    <source>
        <dbReference type="Proteomes" id="UP000053246"/>
    </source>
</evidence>
<evidence type="ECO:0000313" key="1">
    <source>
        <dbReference type="EMBL" id="KUJ43886.1"/>
    </source>
</evidence>
<gene>
    <name evidence="1" type="ORF">ADL17_11540</name>
</gene>
<dbReference type="AlphaFoldDB" id="A0A9X0LBE5"/>
<dbReference type="Proteomes" id="UP000053246">
    <property type="component" value="Unassembled WGS sequence"/>
</dbReference>
<reference evidence="1 2" key="1">
    <citation type="submission" date="2015-10" db="EMBL/GenBank/DDBJ databases">
        <authorList>
            <person name="Ju K.-S."/>
            <person name="Doroghazi J.R."/>
            <person name="Metcalf W.W."/>
        </authorList>
    </citation>
    <scope>NUCLEOTIDE SEQUENCE [LARGE SCALE GENOMIC DNA]</scope>
    <source>
        <strain evidence="1 2">NRRL B-24793</strain>
    </source>
</reference>
<sequence length="171" mass="19981">MSRVQIENWLSDAIWLTVTGDEKLFDYRSSERSVMFRIGHYLAMGIEAHLGPEWHVDVEYNRQGDQGVPKKAWALRRSEKDKARSVLPDLIVHRRGMRGRESNLLVVESKKPDCPDTDADYDRKKLQAYLDEHGYQYAVFLKLGRTPTWEWLSDDQSVLTDVRRSGRFRPA</sequence>
<accession>A0A9X0LBE5</accession>